<proteinExistence type="inferred from homology"/>
<evidence type="ECO:0000256" key="1">
    <source>
        <dbReference type="ARBA" id="ARBA00004651"/>
    </source>
</evidence>
<dbReference type="PANTHER" id="PTHR30472:SF70">
    <property type="entry name" value="MOLYBDATE IMPORT SYSTEM PERMEASE PROTEIN MOLB"/>
    <property type="match status" value="1"/>
</dbReference>
<accession>A0A178IQD1</accession>
<evidence type="ECO:0000256" key="6">
    <source>
        <dbReference type="ARBA" id="ARBA00022989"/>
    </source>
</evidence>
<dbReference type="CDD" id="cd06550">
    <property type="entry name" value="TM_ABC_iron-siderophores_like"/>
    <property type="match status" value="1"/>
</dbReference>
<reference evidence="9 10" key="1">
    <citation type="submission" date="2016-01" db="EMBL/GenBank/DDBJ databases">
        <title>High potential of lignocellulose degradation of a new Verrucomicrobia species.</title>
        <authorList>
            <person name="Wang Y."/>
            <person name="Shi Y."/>
            <person name="Qiu Z."/>
            <person name="Liu S."/>
            <person name="Yang H."/>
        </authorList>
    </citation>
    <scope>NUCLEOTIDE SEQUENCE [LARGE SCALE GENOMIC DNA]</scope>
    <source>
        <strain evidence="9 10">TSB47</strain>
    </source>
</reference>
<keyword evidence="6 8" id="KW-1133">Transmembrane helix</keyword>
<feature type="transmembrane region" description="Helical" evidence="8">
    <location>
        <begin position="191"/>
        <end position="210"/>
    </location>
</feature>
<dbReference type="SUPFAM" id="SSF81345">
    <property type="entry name" value="ABC transporter involved in vitamin B12 uptake, BtuC"/>
    <property type="match status" value="1"/>
</dbReference>
<dbReference type="GO" id="GO:0022857">
    <property type="term" value="F:transmembrane transporter activity"/>
    <property type="evidence" value="ECO:0007669"/>
    <property type="project" value="InterPro"/>
</dbReference>
<name>A0A178IQD1_9BACT</name>
<evidence type="ECO:0000313" key="10">
    <source>
        <dbReference type="Proteomes" id="UP000078486"/>
    </source>
</evidence>
<keyword evidence="5 8" id="KW-0812">Transmembrane</keyword>
<feature type="transmembrane region" description="Helical" evidence="8">
    <location>
        <begin position="56"/>
        <end position="74"/>
    </location>
</feature>
<evidence type="ECO:0000256" key="4">
    <source>
        <dbReference type="ARBA" id="ARBA00022475"/>
    </source>
</evidence>
<keyword evidence="4" id="KW-1003">Cell membrane</keyword>
<dbReference type="GO" id="GO:0033214">
    <property type="term" value="P:siderophore-iron import into cell"/>
    <property type="evidence" value="ECO:0007669"/>
    <property type="project" value="TreeGrafter"/>
</dbReference>
<evidence type="ECO:0000313" key="9">
    <source>
        <dbReference type="EMBL" id="OAM91386.1"/>
    </source>
</evidence>
<dbReference type="Proteomes" id="UP000078486">
    <property type="component" value="Unassembled WGS sequence"/>
</dbReference>
<sequence length="328" mass="34056">MLALLAASALVSLRVGAHPLAWADILQLWFPRFAADAVTDRGTVVSLLWEIRLPRLLAALGVGAGLSMAGAAYQGLFRNSLVSPDILGSSAGAALGAALGLTLSLPVVGVQTLGFLFGLAAVILTCGLGRAVGGGGHFTLRLVLTGMVVGSLFMAGVSVIKILADPYSKLPAITFWLMGSLAATTRADLALLFPPLALGVTVLLLLRWPLNLMALGEDEARSLGVPVTAVRVLVLVGATLITSATVAVAGIIGWIGLMVPHAARFWVGPNHRDLLPSSLLIGGICLLWADNLARCLFAVEFPLGVVTCACGAPVFLVMLRRSQKTWAE</sequence>
<dbReference type="GO" id="GO:0005886">
    <property type="term" value="C:plasma membrane"/>
    <property type="evidence" value="ECO:0007669"/>
    <property type="project" value="UniProtKB-SubCell"/>
</dbReference>
<dbReference type="FunFam" id="1.10.3470.10:FF:000001">
    <property type="entry name" value="Vitamin B12 ABC transporter permease BtuC"/>
    <property type="match status" value="1"/>
</dbReference>
<evidence type="ECO:0000256" key="3">
    <source>
        <dbReference type="ARBA" id="ARBA00022448"/>
    </source>
</evidence>
<keyword evidence="7 8" id="KW-0472">Membrane</keyword>
<keyword evidence="10" id="KW-1185">Reference proteome</keyword>
<dbReference type="PANTHER" id="PTHR30472">
    <property type="entry name" value="FERRIC ENTEROBACTIN TRANSPORT SYSTEM PERMEASE PROTEIN"/>
    <property type="match status" value="1"/>
</dbReference>
<keyword evidence="3" id="KW-0813">Transport</keyword>
<gene>
    <name evidence="9" type="ORF">AW736_03470</name>
</gene>
<dbReference type="AlphaFoldDB" id="A0A178IQD1"/>
<feature type="transmembrane region" description="Helical" evidence="8">
    <location>
        <begin position="140"/>
        <end position="160"/>
    </location>
</feature>
<feature type="transmembrane region" description="Helical" evidence="8">
    <location>
        <begin position="301"/>
        <end position="319"/>
    </location>
</feature>
<dbReference type="Gene3D" id="1.10.3470.10">
    <property type="entry name" value="ABC transporter involved in vitamin B12 uptake, BtuC"/>
    <property type="match status" value="1"/>
</dbReference>
<evidence type="ECO:0000256" key="7">
    <source>
        <dbReference type="ARBA" id="ARBA00023136"/>
    </source>
</evidence>
<comment type="caution">
    <text evidence="9">The sequence shown here is derived from an EMBL/GenBank/DDBJ whole genome shotgun (WGS) entry which is preliminary data.</text>
</comment>
<evidence type="ECO:0000256" key="5">
    <source>
        <dbReference type="ARBA" id="ARBA00022692"/>
    </source>
</evidence>
<evidence type="ECO:0000256" key="2">
    <source>
        <dbReference type="ARBA" id="ARBA00007935"/>
    </source>
</evidence>
<dbReference type="EMBL" id="LRRQ01000029">
    <property type="protein sequence ID" value="OAM91386.1"/>
    <property type="molecule type" value="Genomic_DNA"/>
</dbReference>
<dbReference type="InterPro" id="IPR037294">
    <property type="entry name" value="ABC_BtuC-like"/>
</dbReference>
<feature type="transmembrane region" description="Helical" evidence="8">
    <location>
        <begin position="230"/>
        <end position="259"/>
    </location>
</feature>
<dbReference type="InterPro" id="IPR000522">
    <property type="entry name" value="ABC_transptr_permease_BtuC"/>
</dbReference>
<dbReference type="STRING" id="1184151.AW736_03470"/>
<protein>
    <recommendedName>
        <fullName evidence="11">ABC transporter permease</fullName>
    </recommendedName>
</protein>
<evidence type="ECO:0008006" key="11">
    <source>
        <dbReference type="Google" id="ProtNLM"/>
    </source>
</evidence>
<comment type="similarity">
    <text evidence="2">Belongs to the binding-protein-dependent transport system permease family. FecCD subfamily.</text>
</comment>
<comment type="subcellular location">
    <subcellularLocation>
        <location evidence="1">Cell membrane</location>
        <topology evidence="1">Multi-pass membrane protein</topology>
    </subcellularLocation>
</comment>
<feature type="transmembrane region" description="Helical" evidence="8">
    <location>
        <begin position="113"/>
        <end position="133"/>
    </location>
</feature>
<feature type="transmembrane region" description="Helical" evidence="8">
    <location>
        <begin position="86"/>
        <end position="107"/>
    </location>
</feature>
<evidence type="ECO:0000256" key="8">
    <source>
        <dbReference type="SAM" id="Phobius"/>
    </source>
</evidence>
<organism evidence="9 10">
    <name type="scientific">Termitidicoccus mucosus</name>
    <dbReference type="NCBI Taxonomy" id="1184151"/>
    <lineage>
        <taxon>Bacteria</taxon>
        <taxon>Pseudomonadati</taxon>
        <taxon>Verrucomicrobiota</taxon>
        <taxon>Opitutia</taxon>
        <taxon>Opitutales</taxon>
        <taxon>Opitutaceae</taxon>
        <taxon>Termitidicoccus</taxon>
    </lineage>
</organism>
<dbReference type="Pfam" id="PF01032">
    <property type="entry name" value="FecCD"/>
    <property type="match status" value="1"/>
</dbReference>